<gene>
    <name evidence="3" type="ORF">Tci_351721</name>
</gene>
<dbReference type="Pfam" id="PF00098">
    <property type="entry name" value="zf-CCHC"/>
    <property type="match status" value="1"/>
</dbReference>
<dbReference type="AlphaFoldDB" id="A0A699H8L1"/>
<dbReference type="InterPro" id="IPR036875">
    <property type="entry name" value="Znf_CCHC_sf"/>
</dbReference>
<keyword evidence="1" id="KW-0863">Zinc-finger</keyword>
<accession>A0A699H8L1</accession>
<dbReference type="Gene3D" id="4.10.60.10">
    <property type="entry name" value="Zinc finger, CCHC-type"/>
    <property type="match status" value="1"/>
</dbReference>
<evidence type="ECO:0000256" key="1">
    <source>
        <dbReference type="PROSITE-ProRule" id="PRU00047"/>
    </source>
</evidence>
<keyword evidence="1" id="KW-0479">Metal-binding</keyword>
<dbReference type="GO" id="GO:0008270">
    <property type="term" value="F:zinc ion binding"/>
    <property type="evidence" value="ECO:0007669"/>
    <property type="project" value="UniProtKB-KW"/>
</dbReference>
<evidence type="ECO:0000313" key="3">
    <source>
        <dbReference type="EMBL" id="GEX79746.1"/>
    </source>
</evidence>
<dbReference type="EMBL" id="BKCJ010130735">
    <property type="protein sequence ID" value="GEX79746.1"/>
    <property type="molecule type" value="Genomic_DNA"/>
</dbReference>
<dbReference type="GO" id="GO:0003676">
    <property type="term" value="F:nucleic acid binding"/>
    <property type="evidence" value="ECO:0007669"/>
    <property type="project" value="InterPro"/>
</dbReference>
<comment type="caution">
    <text evidence="3">The sequence shown here is derived from an EMBL/GenBank/DDBJ whole genome shotgun (WGS) entry which is preliminary data.</text>
</comment>
<evidence type="ECO:0000259" key="2">
    <source>
        <dbReference type="PROSITE" id="PS50158"/>
    </source>
</evidence>
<dbReference type="SMART" id="SM00343">
    <property type="entry name" value="ZnF_C2HC"/>
    <property type="match status" value="1"/>
</dbReference>
<dbReference type="Pfam" id="PF04827">
    <property type="entry name" value="Plant_tran"/>
    <property type="match status" value="1"/>
</dbReference>
<reference evidence="3" key="1">
    <citation type="journal article" date="2019" name="Sci. Rep.">
        <title>Draft genome of Tanacetum cinerariifolium, the natural source of mosquito coil.</title>
        <authorList>
            <person name="Yamashiro T."/>
            <person name="Shiraishi A."/>
            <person name="Satake H."/>
            <person name="Nakayama K."/>
        </authorList>
    </citation>
    <scope>NUCLEOTIDE SEQUENCE</scope>
</reference>
<dbReference type="Pfam" id="PF14223">
    <property type="entry name" value="Retrotran_gag_2"/>
    <property type="match status" value="1"/>
</dbReference>
<dbReference type="SUPFAM" id="SSF57756">
    <property type="entry name" value="Retrovirus zinc finger-like domains"/>
    <property type="match status" value="1"/>
</dbReference>
<dbReference type="PANTHER" id="PTHR47150:SF6">
    <property type="entry name" value="OS01G0872900 PROTEIN"/>
    <property type="match status" value="1"/>
</dbReference>
<keyword evidence="1" id="KW-0862">Zinc</keyword>
<dbReference type="PANTHER" id="PTHR47150">
    <property type="entry name" value="OS12G0169200 PROTEIN"/>
    <property type="match status" value="1"/>
</dbReference>
<dbReference type="InterPro" id="IPR001878">
    <property type="entry name" value="Znf_CCHC"/>
</dbReference>
<feature type="domain" description="CCHC-type" evidence="2">
    <location>
        <begin position="326"/>
        <end position="341"/>
    </location>
</feature>
<protein>
    <submittedName>
        <fullName evidence="3">Zinc finger, CCHC-type</fullName>
    </submittedName>
</protein>
<organism evidence="3">
    <name type="scientific">Tanacetum cinerariifolium</name>
    <name type="common">Dalmatian daisy</name>
    <name type="synonym">Chrysanthemum cinerariifolium</name>
    <dbReference type="NCBI Taxonomy" id="118510"/>
    <lineage>
        <taxon>Eukaryota</taxon>
        <taxon>Viridiplantae</taxon>
        <taxon>Streptophyta</taxon>
        <taxon>Embryophyta</taxon>
        <taxon>Tracheophyta</taxon>
        <taxon>Spermatophyta</taxon>
        <taxon>Magnoliopsida</taxon>
        <taxon>eudicotyledons</taxon>
        <taxon>Gunneridae</taxon>
        <taxon>Pentapetalae</taxon>
        <taxon>asterids</taxon>
        <taxon>campanulids</taxon>
        <taxon>Asterales</taxon>
        <taxon>Asteraceae</taxon>
        <taxon>Asteroideae</taxon>
        <taxon>Anthemideae</taxon>
        <taxon>Anthemidinae</taxon>
        <taxon>Tanacetum</taxon>
    </lineage>
</organism>
<proteinExistence type="predicted"/>
<name>A0A699H8L1_TANCI</name>
<dbReference type="PROSITE" id="PS50158">
    <property type="entry name" value="ZF_CCHC"/>
    <property type="match status" value="1"/>
</dbReference>
<dbReference type="InterPro" id="IPR006912">
    <property type="entry name" value="Harbinger_derived_prot"/>
</dbReference>
<sequence>MAYGSVPDSLDEYMQMGATTARKSLQIFFAFRAQFSKGDHGPYPFILLKAIASNDLWIWHAFFGVSSMNNDVNVLRQSPILNYLKSGRAPDVSFVVNNVLYKRGYYLTDGIYPQWSVLIKSIKNSGTHDHKRILYKTKHEAAKKYVKRAFGVLKQKWKLIQYPARGMSPKSVKLQILYWMTYIEYGWSDLRPEAQDKEQAKQELFEIVKAFHTCKQEEGQSVSSYLLKIKSYLDTLECLGYAMPNELGASLILNSLNKDYDQFVQNYNMHSMGKTLAKLHVMLKLHEKGIPKKAETPAGKNKLAYAPKTKISPPPKRDSLEKDFICHHCKEVGHWRRSCPSYHAKLKKIKNASVASTSGTFTIELYAFPNMTWVYDAGYRTRIYNTSQGLRESRKLKHRVLSLYMGNGMRAAVEAIRSFDLILPSGLIIVLDNFHFAPTVTMDVVSTLCLVNNSYIHTHINYCNFVLKDNMFYFNAIPCDGIYEIDI</sequence>